<dbReference type="AlphaFoldDB" id="A0A9D5S9Q8"/>
<sequence length="723" mass="77689">MKKIYLMTAMAIAMTFTACSSSEDGVEVDNPKTPVLAQKVPVGFNAYANRGLTRSGVAGDLDLTALEAPAGVAPADGGGFGVFAYYTDLKKYDQTYIPNFMYNQGVFKNGANWEYTPVMYWPNESGSDAQSDDEDKVSFFAYAPYVKHTSAASGSVADATYGITGFSRNSTAGDPIVKYIASFDPAKSVDLCWGVCAGTSWAKFQGAANQTMQEGLPWTDVEHPQGIDQKMTFTFRHALSQLNVQIDADPDIATHNESSEVAAGTKVYVRSISFTGIATHGALNLNNTEKDKPLWLDYSGTTDLPYGQSVTVHDGRRDGREGAAGAEANNELPAGLNPQIVQNNPATTGVTHQLQNLFNGADVTTPVYVIPTGEKMTVSIVYDVETVNTNLSGYTSDGVNHGVSVENKITKDITWSAGTGLEAGKKYTLQLHLGLNSVQFDAAVAPWDDSAVDGSGWLPSNTATVTYMQYNPLWRVAEFNMKSNGVMHTDHGVSGEYLNVWTFADAQNINLTGYHLPTMKEQASIFPMDQTTVGGTIVWKLSGTLAEPSLFSEIASTVNGTDVDASTSYIGRNGDKDSYAVRFVGTDYASAWHYKWVTSPCAGLLIESYLVSASNETEAKTILAGLASSTTFTGAYGASAANQRPTDTAVTTKGFCQRFLPACGYRGSDVSGWAGYEVGTKGFYWSSTVDGSNGFDWFFQSNGNLYEDSGGQSFGDSVRLFHD</sequence>
<gene>
    <name evidence="3" type="ORF">E7101_04905</name>
</gene>
<proteinExistence type="predicted"/>
<evidence type="ECO:0000256" key="2">
    <source>
        <dbReference type="SAM" id="SignalP"/>
    </source>
</evidence>
<dbReference type="PROSITE" id="PS51257">
    <property type="entry name" value="PROKAR_LIPOPROTEIN"/>
    <property type="match status" value="1"/>
</dbReference>
<comment type="caution">
    <text evidence="3">The sequence shown here is derived from an EMBL/GenBank/DDBJ whole genome shotgun (WGS) entry which is preliminary data.</text>
</comment>
<dbReference type="Proteomes" id="UP000806522">
    <property type="component" value="Unassembled WGS sequence"/>
</dbReference>
<feature type="signal peptide" evidence="2">
    <location>
        <begin position="1"/>
        <end position="20"/>
    </location>
</feature>
<keyword evidence="2" id="KW-0732">Signal</keyword>
<evidence type="ECO:0000313" key="3">
    <source>
        <dbReference type="EMBL" id="MBE6270272.1"/>
    </source>
</evidence>
<reference evidence="3" key="1">
    <citation type="submission" date="2019-04" db="EMBL/GenBank/DDBJ databases">
        <title>Evolution of Biomass-Degrading Anaerobic Consortia Revealed by Metagenomics.</title>
        <authorList>
            <person name="Peng X."/>
        </authorList>
    </citation>
    <scope>NUCLEOTIDE SEQUENCE</scope>
    <source>
        <strain evidence="3">SIG140</strain>
    </source>
</reference>
<evidence type="ECO:0000256" key="1">
    <source>
        <dbReference type="SAM" id="MobiDB-lite"/>
    </source>
</evidence>
<organism evidence="3 4">
    <name type="scientific">Xylanibacter ruminicola</name>
    <name type="common">Prevotella ruminicola</name>
    <dbReference type="NCBI Taxonomy" id="839"/>
    <lineage>
        <taxon>Bacteria</taxon>
        <taxon>Pseudomonadati</taxon>
        <taxon>Bacteroidota</taxon>
        <taxon>Bacteroidia</taxon>
        <taxon>Bacteroidales</taxon>
        <taxon>Prevotellaceae</taxon>
        <taxon>Xylanibacter</taxon>
    </lineage>
</organism>
<evidence type="ECO:0000313" key="4">
    <source>
        <dbReference type="Proteomes" id="UP000806522"/>
    </source>
</evidence>
<dbReference type="CDD" id="cd13120">
    <property type="entry name" value="BF2867_like_N"/>
    <property type="match status" value="1"/>
</dbReference>
<dbReference type="EMBL" id="SUYC01000004">
    <property type="protein sequence ID" value="MBE6270272.1"/>
    <property type="molecule type" value="Genomic_DNA"/>
</dbReference>
<feature type="region of interest" description="Disordered" evidence="1">
    <location>
        <begin position="316"/>
        <end position="339"/>
    </location>
</feature>
<feature type="chain" id="PRO_5038371797" evidence="2">
    <location>
        <begin position="21"/>
        <end position="723"/>
    </location>
</feature>
<name>A0A9D5S9Q8_XYLRU</name>
<accession>A0A9D5S9Q8</accession>
<protein>
    <submittedName>
        <fullName evidence="3">Fimbrillin family protein</fullName>
    </submittedName>
</protein>